<evidence type="ECO:0000256" key="4">
    <source>
        <dbReference type="ARBA" id="ARBA00011838"/>
    </source>
</evidence>
<organism evidence="9 10">
    <name type="scientific">Paspalum notatum var. saurae</name>
    <dbReference type="NCBI Taxonomy" id="547442"/>
    <lineage>
        <taxon>Eukaryota</taxon>
        <taxon>Viridiplantae</taxon>
        <taxon>Streptophyta</taxon>
        <taxon>Embryophyta</taxon>
        <taxon>Tracheophyta</taxon>
        <taxon>Spermatophyta</taxon>
        <taxon>Magnoliopsida</taxon>
        <taxon>Liliopsida</taxon>
        <taxon>Poales</taxon>
        <taxon>Poaceae</taxon>
        <taxon>PACMAD clade</taxon>
        <taxon>Panicoideae</taxon>
        <taxon>Andropogonodae</taxon>
        <taxon>Paspaleae</taxon>
        <taxon>Paspalinae</taxon>
        <taxon>Paspalum</taxon>
    </lineage>
</organism>
<sequence>MGSRLGRRVIHFANLPLKLMLPPAPLSSVQEFAVRTVPSASKVDIRRCLESMYGFSVAEVRTLNMEGKKQRRGPFLNAKPDYKKAYVTLTAPLAVSRDLFPIGAILGERERKASAAAAKRKAVEGAEVEGKVKHWMEDESVPFSRAGCGKVVYGNPGRLGRKRKGGGKMKEETGEEGAKFPWSGMGLATEKPGRRARHSPPKKKGIALKQKSWKVVPLQRRSKKLEA</sequence>
<dbReference type="PANTHER" id="PTHR12059">
    <property type="entry name" value="RIBOSOMAL PROTEIN L23-RELATED"/>
    <property type="match status" value="1"/>
</dbReference>
<dbReference type="Gene3D" id="3.30.70.330">
    <property type="match status" value="1"/>
</dbReference>
<evidence type="ECO:0000256" key="3">
    <source>
        <dbReference type="ARBA" id="ARBA00006700"/>
    </source>
</evidence>
<dbReference type="Pfam" id="PF00276">
    <property type="entry name" value="Ribosomal_L23"/>
    <property type="match status" value="1"/>
</dbReference>
<dbReference type="AlphaFoldDB" id="A0AAQ3PX16"/>
<protein>
    <recommendedName>
        <fullName evidence="7">Large ribosomal subunit protein uL23m</fullName>
    </recommendedName>
</protein>
<dbReference type="GO" id="GO:0005762">
    <property type="term" value="C:mitochondrial large ribosomal subunit"/>
    <property type="evidence" value="ECO:0007669"/>
    <property type="project" value="TreeGrafter"/>
</dbReference>
<comment type="function">
    <text evidence="1">Binds to 23S rRNA.</text>
</comment>
<reference evidence="9 10" key="1">
    <citation type="submission" date="2024-02" db="EMBL/GenBank/DDBJ databases">
        <title>High-quality chromosome-scale genome assembly of Pensacola bahiagrass (Paspalum notatum Flugge var. saurae).</title>
        <authorList>
            <person name="Vega J.M."/>
            <person name="Podio M."/>
            <person name="Orjuela J."/>
            <person name="Siena L.A."/>
            <person name="Pessino S.C."/>
            <person name="Combes M.C."/>
            <person name="Mariac C."/>
            <person name="Albertini E."/>
            <person name="Pupilli F."/>
            <person name="Ortiz J.P.A."/>
            <person name="Leblanc O."/>
        </authorList>
    </citation>
    <scope>NUCLEOTIDE SEQUENCE [LARGE SCALE GENOMIC DNA]</scope>
    <source>
        <strain evidence="9">R1</strain>
        <tissue evidence="9">Leaf</tissue>
    </source>
</reference>
<keyword evidence="10" id="KW-1185">Reference proteome</keyword>
<keyword evidence="5" id="KW-0689">Ribosomal protein</keyword>
<comment type="subcellular location">
    <subcellularLocation>
        <location evidence="2">Plastid</location>
        <location evidence="2">Chloroplast</location>
    </subcellularLocation>
</comment>
<evidence type="ECO:0000256" key="2">
    <source>
        <dbReference type="ARBA" id="ARBA00004229"/>
    </source>
</evidence>
<dbReference type="GO" id="GO:0032543">
    <property type="term" value="P:mitochondrial translation"/>
    <property type="evidence" value="ECO:0007669"/>
    <property type="project" value="TreeGrafter"/>
</dbReference>
<evidence type="ECO:0000256" key="1">
    <source>
        <dbReference type="ARBA" id="ARBA00002500"/>
    </source>
</evidence>
<dbReference type="EMBL" id="CP144746">
    <property type="protein sequence ID" value="WVZ57160.1"/>
    <property type="molecule type" value="Genomic_DNA"/>
</dbReference>
<gene>
    <name evidence="9" type="ORF">U9M48_007579</name>
</gene>
<name>A0AAQ3PX16_PASNO</name>
<dbReference type="InterPro" id="IPR012677">
    <property type="entry name" value="Nucleotide-bd_a/b_plait_sf"/>
</dbReference>
<feature type="compositionally biased region" description="Basic and acidic residues" evidence="8">
    <location>
        <begin position="168"/>
        <end position="178"/>
    </location>
</feature>
<dbReference type="SUPFAM" id="SSF54189">
    <property type="entry name" value="Ribosomal proteins S24e, L23 and L15e"/>
    <property type="match status" value="1"/>
</dbReference>
<keyword evidence="6" id="KW-0687">Ribonucleoprotein</keyword>
<dbReference type="FunFam" id="3.30.70.330:FF:000436">
    <property type="entry name" value="50S ribosomal protein L23"/>
    <property type="match status" value="1"/>
</dbReference>
<feature type="region of interest" description="Disordered" evidence="8">
    <location>
        <begin position="159"/>
        <end position="227"/>
    </location>
</feature>
<evidence type="ECO:0000313" key="10">
    <source>
        <dbReference type="Proteomes" id="UP001341281"/>
    </source>
</evidence>
<evidence type="ECO:0000313" key="9">
    <source>
        <dbReference type="EMBL" id="WVZ57159.1"/>
    </source>
</evidence>
<dbReference type="GO" id="GO:0009507">
    <property type="term" value="C:chloroplast"/>
    <property type="evidence" value="ECO:0007669"/>
    <property type="project" value="UniProtKB-SubCell"/>
</dbReference>
<dbReference type="InterPro" id="IPR013025">
    <property type="entry name" value="Ribosomal_uL23-like"/>
</dbReference>
<feature type="compositionally biased region" description="Basic residues" evidence="8">
    <location>
        <begin position="194"/>
        <end position="206"/>
    </location>
</feature>
<dbReference type="EMBL" id="CP144746">
    <property type="protein sequence ID" value="WVZ57159.1"/>
    <property type="molecule type" value="Genomic_DNA"/>
</dbReference>
<comment type="similarity">
    <text evidence="3">Belongs to the universal ribosomal protein uL23 family.</text>
</comment>
<proteinExistence type="inferred from homology"/>
<evidence type="ECO:0000256" key="5">
    <source>
        <dbReference type="ARBA" id="ARBA00022980"/>
    </source>
</evidence>
<accession>A0AAQ3PX16</accession>
<dbReference type="Proteomes" id="UP001341281">
    <property type="component" value="Chromosome 02"/>
</dbReference>
<dbReference type="GO" id="GO:0003735">
    <property type="term" value="F:structural constituent of ribosome"/>
    <property type="evidence" value="ECO:0007669"/>
    <property type="project" value="InterPro"/>
</dbReference>
<dbReference type="InterPro" id="IPR012678">
    <property type="entry name" value="Ribosomal_uL23/eL15/eS24_sf"/>
</dbReference>
<comment type="subunit">
    <text evidence="4">Part of the 50S ribosomal subunit.</text>
</comment>
<evidence type="ECO:0000256" key="6">
    <source>
        <dbReference type="ARBA" id="ARBA00023274"/>
    </source>
</evidence>
<dbReference type="PANTHER" id="PTHR12059:SF5">
    <property type="entry name" value="LARGE RIBOSOMAL SUBUNIT PROTEIN UL23M"/>
    <property type="match status" value="1"/>
</dbReference>
<evidence type="ECO:0000256" key="7">
    <source>
        <dbReference type="ARBA" id="ARBA00039977"/>
    </source>
</evidence>
<evidence type="ECO:0000256" key="8">
    <source>
        <dbReference type="SAM" id="MobiDB-lite"/>
    </source>
</evidence>